<accession>A0A9P6AT42</accession>
<dbReference type="Proteomes" id="UP000886523">
    <property type="component" value="Unassembled WGS sequence"/>
</dbReference>
<feature type="transmembrane region" description="Helical" evidence="1">
    <location>
        <begin position="62"/>
        <end position="83"/>
    </location>
</feature>
<keyword evidence="1" id="KW-0472">Membrane</keyword>
<name>A0A9P6AT42_9AGAM</name>
<evidence type="ECO:0000256" key="1">
    <source>
        <dbReference type="SAM" id="Phobius"/>
    </source>
</evidence>
<keyword evidence="3" id="KW-1185">Reference proteome</keyword>
<organism evidence="2 3">
    <name type="scientific">Hydnum rufescens UP504</name>
    <dbReference type="NCBI Taxonomy" id="1448309"/>
    <lineage>
        <taxon>Eukaryota</taxon>
        <taxon>Fungi</taxon>
        <taxon>Dikarya</taxon>
        <taxon>Basidiomycota</taxon>
        <taxon>Agaricomycotina</taxon>
        <taxon>Agaricomycetes</taxon>
        <taxon>Cantharellales</taxon>
        <taxon>Hydnaceae</taxon>
        <taxon>Hydnum</taxon>
    </lineage>
</organism>
<evidence type="ECO:0000313" key="3">
    <source>
        <dbReference type="Proteomes" id="UP000886523"/>
    </source>
</evidence>
<keyword evidence="1" id="KW-1133">Transmembrane helix</keyword>
<reference evidence="2" key="1">
    <citation type="journal article" date="2020" name="Nat. Commun.">
        <title>Large-scale genome sequencing of mycorrhizal fungi provides insights into the early evolution of symbiotic traits.</title>
        <authorList>
            <person name="Miyauchi S."/>
            <person name="Kiss E."/>
            <person name="Kuo A."/>
            <person name="Drula E."/>
            <person name="Kohler A."/>
            <person name="Sanchez-Garcia M."/>
            <person name="Morin E."/>
            <person name="Andreopoulos B."/>
            <person name="Barry K.W."/>
            <person name="Bonito G."/>
            <person name="Buee M."/>
            <person name="Carver A."/>
            <person name="Chen C."/>
            <person name="Cichocki N."/>
            <person name="Clum A."/>
            <person name="Culley D."/>
            <person name="Crous P.W."/>
            <person name="Fauchery L."/>
            <person name="Girlanda M."/>
            <person name="Hayes R.D."/>
            <person name="Keri Z."/>
            <person name="LaButti K."/>
            <person name="Lipzen A."/>
            <person name="Lombard V."/>
            <person name="Magnuson J."/>
            <person name="Maillard F."/>
            <person name="Murat C."/>
            <person name="Nolan M."/>
            <person name="Ohm R.A."/>
            <person name="Pangilinan J."/>
            <person name="Pereira M.F."/>
            <person name="Perotto S."/>
            <person name="Peter M."/>
            <person name="Pfister S."/>
            <person name="Riley R."/>
            <person name="Sitrit Y."/>
            <person name="Stielow J.B."/>
            <person name="Szollosi G."/>
            <person name="Zifcakova L."/>
            <person name="Stursova M."/>
            <person name="Spatafora J.W."/>
            <person name="Tedersoo L."/>
            <person name="Vaario L.M."/>
            <person name="Yamada A."/>
            <person name="Yan M."/>
            <person name="Wang P."/>
            <person name="Xu J."/>
            <person name="Bruns T."/>
            <person name="Baldrian P."/>
            <person name="Vilgalys R."/>
            <person name="Dunand C."/>
            <person name="Henrissat B."/>
            <person name="Grigoriev I.V."/>
            <person name="Hibbett D."/>
            <person name="Nagy L.G."/>
            <person name="Martin F.M."/>
        </authorList>
    </citation>
    <scope>NUCLEOTIDE SEQUENCE</scope>
    <source>
        <strain evidence="2">UP504</strain>
    </source>
</reference>
<gene>
    <name evidence="2" type="ORF">BS47DRAFT_1164481</name>
</gene>
<dbReference type="AlphaFoldDB" id="A0A9P6AT42"/>
<feature type="transmembrane region" description="Helical" evidence="1">
    <location>
        <begin position="12"/>
        <end position="42"/>
    </location>
</feature>
<protein>
    <submittedName>
        <fullName evidence="2">Uncharacterized protein</fullName>
    </submittedName>
</protein>
<sequence>MNRSLSPGHLARFYLCGGLVLASQSMAWNAVLILDLYTGVIAVRKLLGHTSPISLSLTVHNFLFSCYLVLSSRALLVWAGRVLRSAIRYARSVPRSMMFTAFGVASSHVSPQYRPSRENIFTSCLSQCQVTTILVPCRYCCFWRRLIVTCP</sequence>
<keyword evidence="1" id="KW-0812">Transmembrane</keyword>
<dbReference type="EMBL" id="MU128999">
    <property type="protein sequence ID" value="KAF9511490.1"/>
    <property type="molecule type" value="Genomic_DNA"/>
</dbReference>
<evidence type="ECO:0000313" key="2">
    <source>
        <dbReference type="EMBL" id="KAF9511490.1"/>
    </source>
</evidence>
<comment type="caution">
    <text evidence="2">The sequence shown here is derived from an EMBL/GenBank/DDBJ whole genome shotgun (WGS) entry which is preliminary data.</text>
</comment>
<proteinExistence type="predicted"/>